<keyword evidence="2" id="KW-1185">Reference proteome</keyword>
<dbReference type="RefSeq" id="WP_344022893.1">
    <property type="nucleotide sequence ID" value="NZ_BAAAJK010000011.1"/>
</dbReference>
<sequence>MAIAMARYEVCVSGHLSEPARRAFSELEMRTLPPQTTLYGVFPEQADLYELLRLCSGMGLEVVSLQRLPD</sequence>
<name>A0ABN1XU52_9PSEU</name>
<proteinExistence type="predicted"/>
<reference evidence="1 2" key="1">
    <citation type="journal article" date="2019" name="Int. J. Syst. Evol. Microbiol.">
        <title>The Global Catalogue of Microorganisms (GCM) 10K type strain sequencing project: providing services to taxonomists for standard genome sequencing and annotation.</title>
        <authorList>
            <consortium name="The Broad Institute Genomics Platform"/>
            <consortium name="The Broad Institute Genome Sequencing Center for Infectious Disease"/>
            <person name="Wu L."/>
            <person name="Ma J."/>
        </authorList>
    </citation>
    <scope>NUCLEOTIDE SEQUENCE [LARGE SCALE GENOMIC DNA]</scope>
    <source>
        <strain evidence="1 2">JCM 11896</strain>
    </source>
</reference>
<accession>A0ABN1XU52</accession>
<gene>
    <name evidence="1" type="ORF">GCM10009613_30820</name>
</gene>
<evidence type="ECO:0000313" key="2">
    <source>
        <dbReference type="Proteomes" id="UP001501414"/>
    </source>
</evidence>
<dbReference type="Proteomes" id="UP001501414">
    <property type="component" value="Unassembled WGS sequence"/>
</dbReference>
<dbReference type="EMBL" id="BAAAJK010000011">
    <property type="protein sequence ID" value="GAA1390365.1"/>
    <property type="molecule type" value="Genomic_DNA"/>
</dbReference>
<comment type="caution">
    <text evidence="1">The sequence shown here is derived from an EMBL/GenBank/DDBJ whole genome shotgun (WGS) entry which is preliminary data.</text>
</comment>
<protein>
    <submittedName>
        <fullName evidence="1">Uncharacterized protein</fullName>
    </submittedName>
</protein>
<organism evidence="1 2">
    <name type="scientific">Pseudonocardia kongjuensis</name>
    <dbReference type="NCBI Taxonomy" id="102227"/>
    <lineage>
        <taxon>Bacteria</taxon>
        <taxon>Bacillati</taxon>
        <taxon>Actinomycetota</taxon>
        <taxon>Actinomycetes</taxon>
        <taxon>Pseudonocardiales</taxon>
        <taxon>Pseudonocardiaceae</taxon>
        <taxon>Pseudonocardia</taxon>
    </lineage>
</organism>
<evidence type="ECO:0000313" key="1">
    <source>
        <dbReference type="EMBL" id="GAA1390365.1"/>
    </source>
</evidence>